<dbReference type="EMBL" id="JAWDJW010004844">
    <property type="protein sequence ID" value="KAK3071415.1"/>
    <property type="molecule type" value="Genomic_DNA"/>
</dbReference>
<gene>
    <name evidence="1" type="ORF">LTS18_014863</name>
</gene>
<dbReference type="Proteomes" id="UP001186974">
    <property type="component" value="Unassembled WGS sequence"/>
</dbReference>
<proteinExistence type="predicted"/>
<organism evidence="1 2">
    <name type="scientific">Coniosporium uncinatum</name>
    <dbReference type="NCBI Taxonomy" id="93489"/>
    <lineage>
        <taxon>Eukaryota</taxon>
        <taxon>Fungi</taxon>
        <taxon>Dikarya</taxon>
        <taxon>Ascomycota</taxon>
        <taxon>Pezizomycotina</taxon>
        <taxon>Dothideomycetes</taxon>
        <taxon>Dothideomycetes incertae sedis</taxon>
        <taxon>Coniosporium</taxon>
    </lineage>
</organism>
<sequence length="390" mass="43129">MEAVERCLDLLDDETMTQLASRLENAMKTAIGLPSNVACARILVSFSTRHNQTFRPHSDRFLKLMEKRVIDRNDTISKSYAEAAGYVSRVASDDQILQLIKYSKHLYFELEEDRHRIASGDIVYAMSKHATDRFNSFASDILPFIFVAKHDSNEHVKELFQNTWNENVGGSRAVLLYLKEIMSLSQAHLDSPRWVLKHTASRAIADACTALALPTEGISKSNAGIIWPALQKALGGESWEGKEVVLAAFVRFVEKGSDFWKAEAKIGSEITKIIVREAKRQNAGYRQYAIRDLGKVSAARTDIDMSQTVLEIVESVVEELAVAKDDDAMEIDGGDAAKDEKVRDKTLAGAAESLADAVNVELVQDKSKLAAIIEANSLFANAGCSSSRSR</sequence>
<accession>A0ACC3DGM6</accession>
<reference evidence="1" key="1">
    <citation type="submission" date="2024-09" db="EMBL/GenBank/DDBJ databases">
        <title>Black Yeasts Isolated from many extreme environments.</title>
        <authorList>
            <person name="Coleine C."/>
            <person name="Stajich J.E."/>
            <person name="Selbmann L."/>
        </authorList>
    </citation>
    <scope>NUCLEOTIDE SEQUENCE</scope>
    <source>
        <strain evidence="1">CCFEE 5737</strain>
    </source>
</reference>
<evidence type="ECO:0000313" key="1">
    <source>
        <dbReference type="EMBL" id="KAK3071415.1"/>
    </source>
</evidence>
<name>A0ACC3DGM6_9PEZI</name>
<protein>
    <submittedName>
        <fullName evidence="1">Uncharacterized protein</fullName>
    </submittedName>
</protein>
<comment type="caution">
    <text evidence="1">The sequence shown here is derived from an EMBL/GenBank/DDBJ whole genome shotgun (WGS) entry which is preliminary data.</text>
</comment>
<keyword evidence="2" id="KW-1185">Reference proteome</keyword>
<evidence type="ECO:0000313" key="2">
    <source>
        <dbReference type="Proteomes" id="UP001186974"/>
    </source>
</evidence>